<protein>
    <submittedName>
        <fullName evidence="2">Uncharacterized protein</fullName>
    </submittedName>
</protein>
<comment type="caution">
    <text evidence="2">The sequence shown here is derived from an EMBL/GenBank/DDBJ whole genome shotgun (WGS) entry which is preliminary data.</text>
</comment>
<dbReference type="Proteomes" id="UP001295684">
    <property type="component" value="Unassembled WGS sequence"/>
</dbReference>
<dbReference type="AlphaFoldDB" id="A0AAD1U2U1"/>
<evidence type="ECO:0000313" key="3">
    <source>
        <dbReference type="Proteomes" id="UP001295684"/>
    </source>
</evidence>
<evidence type="ECO:0000256" key="1">
    <source>
        <dbReference type="SAM" id="MobiDB-lite"/>
    </source>
</evidence>
<organism evidence="2 3">
    <name type="scientific">Euplotes crassus</name>
    <dbReference type="NCBI Taxonomy" id="5936"/>
    <lineage>
        <taxon>Eukaryota</taxon>
        <taxon>Sar</taxon>
        <taxon>Alveolata</taxon>
        <taxon>Ciliophora</taxon>
        <taxon>Intramacronucleata</taxon>
        <taxon>Spirotrichea</taxon>
        <taxon>Hypotrichia</taxon>
        <taxon>Euplotida</taxon>
        <taxon>Euplotidae</taxon>
        <taxon>Moneuplotes</taxon>
    </lineage>
</organism>
<name>A0AAD1U2U1_EUPCR</name>
<dbReference type="EMBL" id="CAMPGE010000469">
    <property type="protein sequence ID" value="CAI2359216.1"/>
    <property type="molecule type" value="Genomic_DNA"/>
</dbReference>
<keyword evidence="3" id="KW-1185">Reference proteome</keyword>
<reference evidence="2" key="1">
    <citation type="submission" date="2023-07" db="EMBL/GenBank/DDBJ databases">
        <authorList>
            <consortium name="AG Swart"/>
            <person name="Singh M."/>
            <person name="Singh A."/>
            <person name="Seah K."/>
            <person name="Emmerich C."/>
        </authorList>
    </citation>
    <scope>NUCLEOTIDE SEQUENCE</scope>
    <source>
        <strain evidence="2">DP1</strain>
    </source>
</reference>
<gene>
    <name evidence="2" type="ORF">ECRASSUSDP1_LOCUS501</name>
</gene>
<accession>A0AAD1U2U1</accession>
<proteinExistence type="predicted"/>
<feature type="region of interest" description="Disordered" evidence="1">
    <location>
        <begin position="138"/>
        <end position="157"/>
    </location>
</feature>
<sequence>MGEGWKKLKRAFKKIFKRCQHKKTTNKSTAKFIEITSASGEEIKTERTWNGFRKVSKTTMQEFVTEKNRVTVRETFSYAQPQRLIGNEVRLSSSTRVSQINAKTGQHETKPQKREYPFEKLTREMEEVKEEIAQNKIENERNLQEKGQLQSSLEETRDKVASLERRLDRFSTFESTMTSIAEDLKKRNELEEKKLEEAVRQQEREELRKDRERLEAEIKENNREQARRREMFEFFLMLQNNVSQQIDMKIQQRDERQEQMMAYYQEMMDERAQEYAPKIVLTESSEKSIPFQKSQLGPMSHKISPKKFLEVPNPVQVRNVEEENNGNKESKSQIGCDFIPEAYLRSFAVKPHEGPQHMECQEQQESSETIVSNYMRVREFTK</sequence>
<evidence type="ECO:0000313" key="2">
    <source>
        <dbReference type="EMBL" id="CAI2359216.1"/>
    </source>
</evidence>